<reference evidence="3" key="1">
    <citation type="journal article" date="2021" name="PeerJ">
        <title>Extensive microbial diversity within the chicken gut microbiome revealed by metagenomics and culture.</title>
        <authorList>
            <person name="Gilroy R."/>
            <person name="Ravi A."/>
            <person name="Getino M."/>
            <person name="Pursley I."/>
            <person name="Horton D.L."/>
            <person name="Alikhan N.F."/>
            <person name="Baker D."/>
            <person name="Gharbi K."/>
            <person name="Hall N."/>
            <person name="Watson M."/>
            <person name="Adriaenssens E.M."/>
            <person name="Foster-Nyarko E."/>
            <person name="Jarju S."/>
            <person name="Secka A."/>
            <person name="Antonio M."/>
            <person name="Oren A."/>
            <person name="Chaudhuri R.R."/>
            <person name="La Ragione R."/>
            <person name="Hildebrand F."/>
            <person name="Pallen M.J."/>
        </authorList>
    </citation>
    <scope>NUCLEOTIDE SEQUENCE</scope>
    <source>
        <strain evidence="3">CHK165-8395</strain>
    </source>
</reference>
<protein>
    <submittedName>
        <fullName evidence="3">Sialate O-acetylesterase</fullName>
    </submittedName>
</protein>
<dbReference type="InterPro" id="IPR036514">
    <property type="entry name" value="SGNH_hydro_sf"/>
</dbReference>
<dbReference type="AlphaFoldDB" id="A0A921FEY9"/>
<dbReference type="SUPFAM" id="SSF52266">
    <property type="entry name" value="SGNH hydrolase"/>
    <property type="match status" value="1"/>
</dbReference>
<feature type="domain" description="Sialate O-acetylesterase" evidence="2">
    <location>
        <begin position="415"/>
        <end position="519"/>
    </location>
</feature>
<dbReference type="InterPro" id="IPR039329">
    <property type="entry name" value="SIAE"/>
</dbReference>
<evidence type="ECO:0000313" key="4">
    <source>
        <dbReference type="Proteomes" id="UP000718012"/>
    </source>
</evidence>
<dbReference type="GO" id="GO:0001681">
    <property type="term" value="F:sialate O-acetylesterase activity"/>
    <property type="evidence" value="ECO:0007669"/>
    <property type="project" value="InterPro"/>
</dbReference>
<keyword evidence="1" id="KW-0378">Hydrolase</keyword>
<dbReference type="PANTHER" id="PTHR22901:SF0">
    <property type="entry name" value="SIALATE O-ACETYLESTERASE"/>
    <property type="match status" value="1"/>
</dbReference>
<dbReference type="PANTHER" id="PTHR22901">
    <property type="entry name" value="SIALATE O-ACETYLESTERASE"/>
    <property type="match status" value="1"/>
</dbReference>
<feature type="domain" description="Sialate O-acetylesterase" evidence="2">
    <location>
        <begin position="106"/>
        <end position="218"/>
    </location>
</feature>
<dbReference type="Gene3D" id="3.40.50.1110">
    <property type="entry name" value="SGNH hydrolase"/>
    <property type="match status" value="2"/>
</dbReference>
<dbReference type="SUPFAM" id="SSF49785">
    <property type="entry name" value="Galactose-binding domain-like"/>
    <property type="match status" value="1"/>
</dbReference>
<name>A0A921FEY9_9BACT</name>
<dbReference type="InterPro" id="IPR005181">
    <property type="entry name" value="SASA"/>
</dbReference>
<gene>
    <name evidence="3" type="ORF">K8U81_04600</name>
</gene>
<comment type="caution">
    <text evidence="3">The sequence shown here is derived from an EMBL/GenBank/DDBJ whole genome shotgun (WGS) entry which is preliminary data.</text>
</comment>
<evidence type="ECO:0000313" key="3">
    <source>
        <dbReference type="EMBL" id="HJF07460.1"/>
    </source>
</evidence>
<dbReference type="GO" id="GO:0004553">
    <property type="term" value="F:hydrolase activity, hydrolyzing O-glycosyl compounds"/>
    <property type="evidence" value="ECO:0007669"/>
    <property type="project" value="InterPro"/>
</dbReference>
<evidence type="ECO:0000256" key="1">
    <source>
        <dbReference type="ARBA" id="ARBA00022801"/>
    </source>
</evidence>
<proteinExistence type="predicted"/>
<dbReference type="Pfam" id="PF03629">
    <property type="entry name" value="SASA"/>
    <property type="match status" value="2"/>
</dbReference>
<organism evidence="3 4">
    <name type="scientific">Phocaeicola coprocola</name>
    <dbReference type="NCBI Taxonomy" id="310298"/>
    <lineage>
        <taxon>Bacteria</taxon>
        <taxon>Pseudomonadati</taxon>
        <taxon>Bacteroidota</taxon>
        <taxon>Bacteroidia</taxon>
        <taxon>Bacteroidales</taxon>
        <taxon>Bacteroidaceae</taxon>
        <taxon>Phocaeicola</taxon>
    </lineage>
</organism>
<dbReference type="InterPro" id="IPR008979">
    <property type="entry name" value="Galactose-bd-like_sf"/>
</dbReference>
<dbReference type="EMBL" id="DYXD01000104">
    <property type="protein sequence ID" value="HJF07460.1"/>
    <property type="molecule type" value="Genomic_DNA"/>
</dbReference>
<sequence>MKTTDWFNIKLGLVLLFLCSAFDCGAKITLPKLLADGMVLQRECPVKIWGKSDVGEKVELKFRGKTFRTVADEKGCWMIELPALKAGGPYDMQINEVTLHNILIGDVFLCSGQSNMELPVSRIMDKFAEEVNSYENPMIHYIKVPYCYDFKMPQTDTKQAAWVSLTKDNVMNYSALCYFFAKLLYQQTGVPVGIVNSSWGGTPVEAWISESGLKDFPSYLNQKAMYECDDLVTEIKQSERMHQQEWQKELYKSDKGLHTETPWYAASFDDRSWKTVDMFSSSWATNGWRPINGSHWFRQQINIPESWNNKEAILRLGCIVDADSVYVNGCLVGTISYQYPPRIYKVPAGVLKTGQNQITVRLISNGGYPSFVKEKPYKLICGKDEIVLSPSWKYHVGAEMPSAPASTNFHYVPVGLYNGMIAPLENYMFKGVVWYQGESNVGKWQEYSSLLTALMKDWRKLFQNDKLPFYIVELADFLAPDDPGRASWSALRAEQAKAAQSVDHATLIKNSDTGEWNDIHPLDKKTAGTRLVEAVLSAE</sequence>
<reference evidence="3" key="2">
    <citation type="submission" date="2021-09" db="EMBL/GenBank/DDBJ databases">
        <authorList>
            <person name="Gilroy R."/>
        </authorList>
    </citation>
    <scope>NUCLEOTIDE SEQUENCE</scope>
    <source>
        <strain evidence="3">CHK165-8395</strain>
    </source>
</reference>
<dbReference type="GO" id="GO:0005975">
    <property type="term" value="P:carbohydrate metabolic process"/>
    <property type="evidence" value="ECO:0007669"/>
    <property type="project" value="InterPro"/>
</dbReference>
<dbReference type="Proteomes" id="UP000718012">
    <property type="component" value="Unassembled WGS sequence"/>
</dbReference>
<accession>A0A921FEY9</accession>
<evidence type="ECO:0000259" key="2">
    <source>
        <dbReference type="Pfam" id="PF03629"/>
    </source>
</evidence>